<gene>
    <name evidence="1" type="ORF">LMUP508_01112</name>
</gene>
<dbReference type="Proteomes" id="UP000365705">
    <property type="component" value="Unassembled WGS sequence"/>
</dbReference>
<dbReference type="RefSeq" id="WP_143113025.1">
    <property type="nucleotide sequence ID" value="NZ_CABFNH010000014.1"/>
</dbReference>
<dbReference type="AlphaFoldDB" id="A0A508YP97"/>
<sequence length="111" mass="12940">MALIEQKRLILKDSKVNWIAYDTNFVDPLDDCITIYRKPSGSYFTDDGYTTFNLDCFVPNWREDGTVDKICKRYGCKMHGKNEELQAPYDSQLIQAILAIYAWIEFKGIKL</sequence>
<name>A0A508YP97_LIMMU</name>
<accession>A0A508YP97</accession>
<protein>
    <submittedName>
        <fullName evidence="1">Uncharacterized protein</fullName>
    </submittedName>
</protein>
<evidence type="ECO:0000313" key="2">
    <source>
        <dbReference type="Proteomes" id="UP000365705"/>
    </source>
</evidence>
<organism evidence="1 2">
    <name type="scientific">Limosilactobacillus mucosae</name>
    <name type="common">Lactobacillus mucosae</name>
    <dbReference type="NCBI Taxonomy" id="97478"/>
    <lineage>
        <taxon>Bacteria</taxon>
        <taxon>Bacillati</taxon>
        <taxon>Bacillota</taxon>
        <taxon>Bacilli</taxon>
        <taxon>Lactobacillales</taxon>
        <taxon>Lactobacillaceae</taxon>
        <taxon>Limosilactobacillus</taxon>
    </lineage>
</organism>
<proteinExistence type="predicted"/>
<dbReference type="EMBL" id="CABFNH010000014">
    <property type="protein sequence ID" value="VTZ90311.1"/>
    <property type="molecule type" value="Genomic_DNA"/>
</dbReference>
<reference evidence="1 2" key="1">
    <citation type="submission" date="2019-06" db="EMBL/GenBank/DDBJ databases">
        <authorList>
            <person name="Rodrigo-Torres L."/>
            <person name="Arahal R. D."/>
            <person name="Lucena T."/>
        </authorList>
    </citation>
    <scope>NUCLEOTIDE SEQUENCE [LARGE SCALE GENOMIC DNA]</scope>
    <source>
        <strain evidence="1 2">INIA P508</strain>
    </source>
</reference>
<evidence type="ECO:0000313" key="1">
    <source>
        <dbReference type="EMBL" id="VTZ90311.1"/>
    </source>
</evidence>